<dbReference type="InterPro" id="IPR043129">
    <property type="entry name" value="ATPase_NBD"/>
</dbReference>
<accession>R2QBF2</accession>
<organism evidence="2 3">
    <name type="scientific">Enterococcus pallens ATCC BAA-351</name>
    <dbReference type="NCBI Taxonomy" id="1158607"/>
    <lineage>
        <taxon>Bacteria</taxon>
        <taxon>Bacillati</taxon>
        <taxon>Bacillota</taxon>
        <taxon>Bacilli</taxon>
        <taxon>Lactobacillales</taxon>
        <taxon>Enterococcaceae</taxon>
        <taxon>Enterococcus</taxon>
    </lineage>
</organism>
<dbReference type="Proteomes" id="UP000013782">
    <property type="component" value="Unassembled WGS sequence"/>
</dbReference>
<comment type="caution">
    <text evidence="2">The sequence shown here is derived from an EMBL/GenBank/DDBJ whole genome shotgun (WGS) entry which is preliminary data.</text>
</comment>
<reference evidence="2 3" key="1">
    <citation type="submission" date="2013-02" db="EMBL/GenBank/DDBJ databases">
        <title>The Genome Sequence of Enterococcus pallens BAA-351.</title>
        <authorList>
            <consortium name="The Broad Institute Genome Sequencing Platform"/>
            <consortium name="The Broad Institute Genome Sequencing Center for Infectious Disease"/>
            <person name="Earl A.M."/>
            <person name="Gilmore M.S."/>
            <person name="Lebreton F."/>
            <person name="Walker B."/>
            <person name="Young S.K."/>
            <person name="Zeng Q."/>
            <person name="Gargeya S."/>
            <person name="Fitzgerald M."/>
            <person name="Haas B."/>
            <person name="Abouelleil A."/>
            <person name="Alvarado L."/>
            <person name="Arachchi H.M."/>
            <person name="Berlin A.M."/>
            <person name="Chapman S.B."/>
            <person name="Dewar J."/>
            <person name="Goldberg J."/>
            <person name="Griggs A."/>
            <person name="Gujja S."/>
            <person name="Hansen M."/>
            <person name="Howarth C."/>
            <person name="Imamovic A."/>
            <person name="Larimer J."/>
            <person name="McCowan C."/>
            <person name="Murphy C."/>
            <person name="Neiman D."/>
            <person name="Pearson M."/>
            <person name="Priest M."/>
            <person name="Roberts A."/>
            <person name="Saif S."/>
            <person name="Shea T."/>
            <person name="Sisk P."/>
            <person name="Sykes S."/>
            <person name="Wortman J."/>
            <person name="Nusbaum C."/>
            <person name="Birren B."/>
        </authorList>
    </citation>
    <scope>NUCLEOTIDE SEQUENCE [LARGE SCALE GENOMIC DNA]</scope>
    <source>
        <strain evidence="2 3">ATCC BAA-351</strain>
    </source>
</reference>
<dbReference type="CDD" id="cd24152">
    <property type="entry name" value="ASKHA_NBD_ROK-like"/>
    <property type="match status" value="1"/>
</dbReference>
<dbReference type="InterPro" id="IPR000600">
    <property type="entry name" value="ROK"/>
</dbReference>
<protein>
    <recommendedName>
        <fullName evidence="4">ROK family protein</fullName>
    </recommendedName>
</protein>
<dbReference type="RefSeq" id="WP_010757448.1">
    <property type="nucleotide sequence ID" value="NZ_ASWD01000001.1"/>
</dbReference>
<dbReference type="AlphaFoldDB" id="R2QBF2"/>
<dbReference type="HOGENOM" id="CLU_036604_0_2_9"/>
<keyword evidence="3" id="KW-1185">Reference proteome</keyword>
<dbReference type="Gene3D" id="3.30.420.40">
    <property type="match status" value="2"/>
</dbReference>
<evidence type="ECO:0008006" key="4">
    <source>
        <dbReference type="Google" id="ProtNLM"/>
    </source>
</evidence>
<evidence type="ECO:0000256" key="1">
    <source>
        <dbReference type="ARBA" id="ARBA00006479"/>
    </source>
</evidence>
<evidence type="ECO:0000313" key="2">
    <source>
        <dbReference type="EMBL" id="EOH93762.1"/>
    </source>
</evidence>
<dbReference type="Pfam" id="PF00480">
    <property type="entry name" value="ROK"/>
    <property type="match status" value="2"/>
</dbReference>
<dbReference type="STRING" id="160454.RV10_GL000703"/>
<dbReference type="EMBL" id="AJAQ01000016">
    <property type="protein sequence ID" value="EOH93762.1"/>
    <property type="molecule type" value="Genomic_DNA"/>
</dbReference>
<dbReference type="PATRIC" id="fig|1158607.3.peg.2432"/>
<comment type="similarity">
    <text evidence="1">Belongs to the ROK (NagC/XylR) family.</text>
</comment>
<dbReference type="PANTHER" id="PTHR18964">
    <property type="entry name" value="ROK (REPRESSOR, ORF, KINASE) FAMILY"/>
    <property type="match status" value="1"/>
</dbReference>
<dbReference type="eggNOG" id="COG1940">
    <property type="taxonomic scope" value="Bacteria"/>
</dbReference>
<dbReference type="PANTHER" id="PTHR18964:SF170">
    <property type="entry name" value="SUGAR KINASE"/>
    <property type="match status" value="1"/>
</dbReference>
<dbReference type="SUPFAM" id="SSF53067">
    <property type="entry name" value="Actin-like ATPase domain"/>
    <property type="match status" value="1"/>
</dbReference>
<proteinExistence type="inferred from homology"/>
<dbReference type="OrthoDB" id="9795247at2"/>
<sequence length="300" mass="32989">MDYLSIDVGGTYIKYSLVNRAGNLLSVKKIATPKTREQFLVDLFQLIDEVQDQIKGIGISLPGKIDIKKGIIYHGGSLEYMHEVGLKALVEEKYGIPCALSNDGKAAALAELWLGNLKEVDNGAAVVLGTGIGGGLILNGELFQGSHFQAGELSFLINYQQLEDPEKLVGWHSSAVRFIKEACKLLGLENLNDGQAVFEALAQGKNDQLQKMFSEYCQIIARILINLQATLDISRAVIGGGISAQNRLIEEINQQYQLARDKQPLLRSSFEPLEILPCHFRSEANLLGAIYQLFLQLDNA</sequence>
<name>R2QBF2_9ENTE</name>
<gene>
    <name evidence="2" type="ORF">UAU_02458</name>
</gene>
<evidence type="ECO:0000313" key="3">
    <source>
        <dbReference type="Proteomes" id="UP000013782"/>
    </source>
</evidence>